<evidence type="ECO:0000256" key="7">
    <source>
        <dbReference type="ARBA" id="ARBA00023136"/>
    </source>
</evidence>
<reference evidence="9 10" key="1">
    <citation type="submission" date="2013-04" db="EMBL/GenBank/DDBJ databases">
        <title>The Genome Sequence of Sutterella wadsworthensis HGA0223.</title>
        <authorList>
            <consortium name="The Broad Institute Genomics Platform"/>
            <person name="Earl A."/>
            <person name="Ward D."/>
            <person name="Feldgarden M."/>
            <person name="Gevers D."/>
            <person name="Schmidt T.M."/>
            <person name="Dover J."/>
            <person name="Dai D."/>
            <person name="Walker B."/>
            <person name="Young S."/>
            <person name="Zeng Q."/>
            <person name="Gargeya S."/>
            <person name="Fitzgerald M."/>
            <person name="Haas B."/>
            <person name="Abouelleil A."/>
            <person name="Allen A.W."/>
            <person name="Alvarado L."/>
            <person name="Arachchi H.M."/>
            <person name="Berlin A.M."/>
            <person name="Chapman S.B."/>
            <person name="Gainer-Dewar J."/>
            <person name="Goldberg J."/>
            <person name="Griggs A."/>
            <person name="Gujja S."/>
            <person name="Hansen M."/>
            <person name="Howarth C."/>
            <person name="Imamovic A."/>
            <person name="Ireland A."/>
            <person name="Larimer J."/>
            <person name="McCowan C."/>
            <person name="Murphy C."/>
            <person name="Pearson M."/>
            <person name="Poon T.W."/>
            <person name="Priest M."/>
            <person name="Roberts A."/>
            <person name="Saif S."/>
            <person name="Shea T."/>
            <person name="Sisk P."/>
            <person name="Sykes S."/>
            <person name="Wortman J."/>
            <person name="Nusbaum C."/>
            <person name="Birren B."/>
        </authorList>
    </citation>
    <scope>NUCLEOTIDE SEQUENCE [LARGE SCALE GENOMIC DNA]</scope>
    <source>
        <strain evidence="9 10">HGA0223</strain>
    </source>
</reference>
<dbReference type="PANTHER" id="PTHR36838:SF1">
    <property type="entry name" value="SLR1864 PROTEIN"/>
    <property type="match status" value="1"/>
</dbReference>
<dbReference type="STRING" id="1203554.HMPREF1476_00690"/>
<comment type="caution">
    <text evidence="9">The sequence shown here is derived from an EMBL/GenBank/DDBJ whole genome shotgun (WGS) entry which is preliminary data.</text>
</comment>
<protein>
    <recommendedName>
        <fullName evidence="11">Auxin efflux carrier</fullName>
    </recommendedName>
</protein>
<keyword evidence="6 8" id="KW-1133">Transmembrane helix</keyword>
<keyword evidence="5 8" id="KW-0812">Transmembrane</keyword>
<feature type="transmembrane region" description="Helical" evidence="8">
    <location>
        <begin position="66"/>
        <end position="84"/>
    </location>
</feature>
<evidence type="ECO:0000256" key="1">
    <source>
        <dbReference type="ARBA" id="ARBA00004651"/>
    </source>
</evidence>
<keyword evidence="7 8" id="KW-0472">Membrane</keyword>
<dbReference type="AlphaFoldDB" id="S3BHI6"/>
<dbReference type="Gene3D" id="1.20.1530.20">
    <property type="match status" value="1"/>
</dbReference>
<feature type="transmembrane region" description="Helical" evidence="8">
    <location>
        <begin position="238"/>
        <end position="259"/>
    </location>
</feature>
<dbReference type="PATRIC" id="fig|1203554.3.peg.680"/>
<feature type="transmembrane region" description="Helical" evidence="8">
    <location>
        <begin position="38"/>
        <end position="54"/>
    </location>
</feature>
<evidence type="ECO:0008006" key="11">
    <source>
        <dbReference type="Google" id="ProtNLM"/>
    </source>
</evidence>
<name>S3BHI6_9BURK</name>
<evidence type="ECO:0000256" key="2">
    <source>
        <dbReference type="ARBA" id="ARBA00010145"/>
    </source>
</evidence>
<dbReference type="EMBL" id="ATCF01000012">
    <property type="protein sequence ID" value="EPD99886.1"/>
    <property type="molecule type" value="Genomic_DNA"/>
</dbReference>
<keyword evidence="10" id="KW-1185">Reference proteome</keyword>
<keyword evidence="3" id="KW-0813">Transport</keyword>
<dbReference type="GO" id="GO:0055085">
    <property type="term" value="P:transmembrane transport"/>
    <property type="evidence" value="ECO:0007669"/>
    <property type="project" value="InterPro"/>
</dbReference>
<dbReference type="InterPro" id="IPR004776">
    <property type="entry name" value="Mem_transp_PIN-like"/>
</dbReference>
<evidence type="ECO:0000256" key="4">
    <source>
        <dbReference type="ARBA" id="ARBA00022475"/>
    </source>
</evidence>
<proteinExistence type="inferred from homology"/>
<dbReference type="PANTHER" id="PTHR36838">
    <property type="entry name" value="AUXIN EFFLUX CARRIER FAMILY PROTEIN"/>
    <property type="match status" value="1"/>
</dbReference>
<gene>
    <name evidence="9" type="ORF">HMPREF1476_00690</name>
</gene>
<feature type="transmembrane region" description="Helical" evidence="8">
    <location>
        <begin position="301"/>
        <end position="322"/>
    </location>
</feature>
<feature type="transmembrane region" description="Helical" evidence="8">
    <location>
        <begin position="206"/>
        <end position="226"/>
    </location>
</feature>
<dbReference type="Pfam" id="PF03547">
    <property type="entry name" value="Mem_trans"/>
    <property type="match status" value="1"/>
</dbReference>
<sequence length="323" mass="35736">MLEAFLNSLGCVLTMSLLAGAGYYTASRGWYDQNSQQLIARLVTFLSLPCYLFASVSERLTHDELLSLASAMIIPFASIWLVFFTSRAAAHIFRIERVHSGVFSSAYTASNNMFIGLPVSIALFGEEAVIPTLLYFFANTTFFWTMGNYMESIDGAVHDQRQIPKVFSLTTIKRVFSPPLCGFLLAIVLLLLDWHMPAPIMSAAKYMGGITTPLALVFIGLMIYRIGIRNIEFSKDLMVALCGRFVISPLVCLSFTMLLPVGLPELYAKVYVIQAALPCITQIAVLAKYHHADVEYATTCVASTTLLAAITLPIWMMILTAIY</sequence>
<dbReference type="RefSeq" id="WP_016474040.1">
    <property type="nucleotide sequence ID" value="NZ_KE150480.1"/>
</dbReference>
<evidence type="ECO:0000256" key="3">
    <source>
        <dbReference type="ARBA" id="ARBA00022448"/>
    </source>
</evidence>
<comment type="similarity">
    <text evidence="2">Belongs to the auxin efflux carrier (TC 2.A.69) family.</text>
</comment>
<dbReference type="InterPro" id="IPR038770">
    <property type="entry name" value="Na+/solute_symporter_sf"/>
</dbReference>
<dbReference type="HOGENOM" id="CLU_056175_1_2_4"/>
<evidence type="ECO:0000256" key="5">
    <source>
        <dbReference type="ARBA" id="ARBA00022692"/>
    </source>
</evidence>
<dbReference type="GO" id="GO:0005886">
    <property type="term" value="C:plasma membrane"/>
    <property type="evidence" value="ECO:0007669"/>
    <property type="project" value="UniProtKB-SubCell"/>
</dbReference>
<feature type="transmembrane region" description="Helical" evidence="8">
    <location>
        <begin position="271"/>
        <end position="289"/>
    </location>
</feature>
<dbReference type="Proteomes" id="UP000014400">
    <property type="component" value="Unassembled WGS sequence"/>
</dbReference>
<evidence type="ECO:0000256" key="8">
    <source>
        <dbReference type="SAM" id="Phobius"/>
    </source>
</evidence>
<evidence type="ECO:0000313" key="10">
    <source>
        <dbReference type="Proteomes" id="UP000014400"/>
    </source>
</evidence>
<comment type="subcellular location">
    <subcellularLocation>
        <location evidence="1">Cell membrane</location>
        <topology evidence="1">Multi-pass membrane protein</topology>
    </subcellularLocation>
</comment>
<accession>S3BHI6</accession>
<evidence type="ECO:0000313" key="9">
    <source>
        <dbReference type="EMBL" id="EPD99886.1"/>
    </source>
</evidence>
<feature type="transmembrane region" description="Helical" evidence="8">
    <location>
        <begin position="6"/>
        <end position="26"/>
    </location>
</feature>
<organism evidence="9 10">
    <name type="scientific">Sutterella wadsworthensis HGA0223</name>
    <dbReference type="NCBI Taxonomy" id="1203554"/>
    <lineage>
        <taxon>Bacteria</taxon>
        <taxon>Pseudomonadati</taxon>
        <taxon>Pseudomonadota</taxon>
        <taxon>Betaproteobacteria</taxon>
        <taxon>Burkholderiales</taxon>
        <taxon>Sutterellaceae</taxon>
        <taxon>Sutterella</taxon>
    </lineage>
</organism>
<keyword evidence="4" id="KW-1003">Cell membrane</keyword>
<feature type="transmembrane region" description="Helical" evidence="8">
    <location>
        <begin position="175"/>
        <end position="194"/>
    </location>
</feature>
<evidence type="ECO:0000256" key="6">
    <source>
        <dbReference type="ARBA" id="ARBA00022989"/>
    </source>
</evidence>
<dbReference type="eggNOG" id="COG0679">
    <property type="taxonomic scope" value="Bacteria"/>
</dbReference>